<evidence type="ECO:0000256" key="2">
    <source>
        <dbReference type="SAM" id="MobiDB-lite"/>
    </source>
</evidence>
<comment type="caution">
    <text evidence="3">The sequence shown here is derived from an EMBL/GenBank/DDBJ whole genome shotgun (WGS) entry which is preliminary data.</text>
</comment>
<feature type="region of interest" description="Disordered" evidence="2">
    <location>
        <begin position="187"/>
        <end position="211"/>
    </location>
</feature>
<evidence type="ECO:0000256" key="1">
    <source>
        <dbReference type="SAM" id="Coils"/>
    </source>
</evidence>
<dbReference type="AlphaFoldDB" id="A0A3A2ZYW0"/>
<feature type="region of interest" description="Disordered" evidence="2">
    <location>
        <begin position="317"/>
        <end position="337"/>
    </location>
</feature>
<keyword evidence="1" id="KW-0175">Coiled coil</keyword>
<dbReference type="OrthoDB" id="4225201at2759"/>
<gene>
    <name evidence="3" type="ORF">PHISCL_05420</name>
</gene>
<dbReference type="EMBL" id="MVGC01000178">
    <property type="protein sequence ID" value="RJE22241.1"/>
    <property type="molecule type" value="Genomic_DNA"/>
</dbReference>
<sequence>MIWSTKAVYTAVAVYSLINPLALSFSPLGETIDDSLVLLQRHNESAFATKFRISCPQCEPGYGDSLLFELSVHAASSNCDREGVSLNGQELIHTWNGDVGNGSGSITSLSKDVHGMELSANWQSLCILPSPNSPERHGVVQLLSVQINSASDSFVGNDVGFTASFTRFRSPEILRLYTSPVNVSGDDLSMDSWRDPEEAEPLENKTNTQDNNKVKSLDDIEWRLTELENLKAKADRLQQQIKKEQNAIRKLLQQDCLNLRSKWKECKNMRCKLEASLQKVPDLFRQIRYRFGTLPPSLQKLTCTGCQKHDICNLSHSQHPGQNQFHQSPQSSSQAAVSDSKSSSLSSLLPDNISRHIGTIPSLKLRSDDQMKHLFRTTAIILLVCALATFIFKICRNITCCRRRRAERAARREERRARRAYRSAARRLRWRQWWEGTSYRPTQITPDHDLEEFDPEQSQQANSESSGFDDQGTMQTEIQRLRRVFEYVGGLVLNEDCDPEESLIPLTYGQHEVAELPANGNYAPSSTAALTTTVNSPRSSSLMTFDTPSSITLDTLEGAETDPPSYYQ</sequence>
<keyword evidence="4" id="KW-1185">Reference proteome</keyword>
<feature type="compositionally biased region" description="Polar residues" evidence="2">
    <location>
        <begin position="456"/>
        <end position="472"/>
    </location>
</feature>
<proteinExistence type="predicted"/>
<evidence type="ECO:0000313" key="4">
    <source>
        <dbReference type="Proteomes" id="UP000266188"/>
    </source>
</evidence>
<feature type="compositionally biased region" description="Low complexity" evidence="2">
    <location>
        <begin position="327"/>
        <end position="337"/>
    </location>
</feature>
<accession>A0A3A2ZYW0</accession>
<name>A0A3A2ZYW0_9EURO</name>
<dbReference type="STRING" id="2070753.A0A3A2ZYW0"/>
<dbReference type="Proteomes" id="UP000266188">
    <property type="component" value="Unassembled WGS sequence"/>
</dbReference>
<protein>
    <submittedName>
        <fullName evidence="3">Uncharacterized protein</fullName>
    </submittedName>
</protein>
<feature type="compositionally biased region" description="Polar residues" evidence="2">
    <location>
        <begin position="317"/>
        <end position="326"/>
    </location>
</feature>
<evidence type="ECO:0000313" key="3">
    <source>
        <dbReference type="EMBL" id="RJE22241.1"/>
    </source>
</evidence>
<organism evidence="3 4">
    <name type="scientific">Aspergillus sclerotialis</name>
    <dbReference type="NCBI Taxonomy" id="2070753"/>
    <lineage>
        <taxon>Eukaryota</taxon>
        <taxon>Fungi</taxon>
        <taxon>Dikarya</taxon>
        <taxon>Ascomycota</taxon>
        <taxon>Pezizomycotina</taxon>
        <taxon>Eurotiomycetes</taxon>
        <taxon>Eurotiomycetidae</taxon>
        <taxon>Eurotiales</taxon>
        <taxon>Aspergillaceae</taxon>
        <taxon>Aspergillus</taxon>
        <taxon>Aspergillus subgen. Polypaecilum</taxon>
    </lineage>
</organism>
<feature type="region of interest" description="Disordered" evidence="2">
    <location>
        <begin position="444"/>
        <end position="472"/>
    </location>
</feature>
<feature type="coiled-coil region" evidence="1">
    <location>
        <begin position="217"/>
        <end position="254"/>
    </location>
</feature>
<reference evidence="4" key="1">
    <citation type="submission" date="2017-02" db="EMBL/GenBank/DDBJ databases">
        <authorList>
            <person name="Tafer H."/>
            <person name="Lopandic K."/>
        </authorList>
    </citation>
    <scope>NUCLEOTIDE SEQUENCE [LARGE SCALE GENOMIC DNA]</scope>
    <source>
        <strain evidence="4">CBS 366.77</strain>
    </source>
</reference>